<keyword evidence="6" id="KW-1185">Reference proteome</keyword>
<reference evidence="5 6" key="1">
    <citation type="journal article" date="2023" name="Res Sq">
        <title>Genomic and morphological characterization of Knufia obscura isolated from the Mars 2020 spacecraft assembly facility.</title>
        <authorList>
            <person name="Chander A.M."/>
            <person name="Teixeira M.M."/>
            <person name="Singh N.K."/>
            <person name="Williams M.P."/>
            <person name="Parker C.W."/>
            <person name="Leo P."/>
            <person name="Stajich J.E."/>
            <person name="Torok T."/>
            <person name="Tighe S."/>
            <person name="Mason C.E."/>
            <person name="Venkateswaran K."/>
        </authorList>
    </citation>
    <scope>NUCLEOTIDE SEQUENCE [LARGE SCALE GENOMIC DNA]</scope>
    <source>
        <strain evidence="5 6">CCFEE 5817</strain>
    </source>
</reference>
<keyword evidence="2" id="KW-0963">Cytoplasm</keyword>
<dbReference type="GeneID" id="90004121"/>
<evidence type="ECO:0000256" key="2">
    <source>
        <dbReference type="ARBA" id="ARBA00022490"/>
    </source>
</evidence>
<sequence>MSSGIPIQPPGQPQSKAAPIAQLTVPAAAQSDDEVPAKPVEPPRPRSVRPVKEPNSTDASLLPSTLSLIQRVLTPDRNAVTHTDPSAIEDILPPLTSSNDVDIELYAILAIIVKDFVNTWYSKITPDHGFVEEIVQIVAHCSRALEQRLRKVDTAALLLDEVPLLVQAHVEAYRTAKSISVTSPYHPTIRRIYHELSPHPALSPLPSDYDPPTFIQQEQNERTYRQLLIQGSLAILLPTEDLQNGPLRVLVGDIIADLIVGQALAEKVCEGWFLHDAIFKVATILDDKLRPKATGSELRDDAKNRLEKFGLLASESEAQRYHSSTNGQSQIAAFFWRFMQYGYLMYLFLRYLLGEIQTVRRKPRRHQVARVSTSSPVLSEDDKLRTPTQGDSPPRPVLAFGVYTMLSTLLRLADRMPWVASMLAFLQHVLLVGLGRVGELNSILDR</sequence>
<comment type="subcellular location">
    <subcellularLocation>
        <location evidence="1">Cytoplasm</location>
    </subcellularLocation>
</comment>
<dbReference type="PANTHER" id="PTHR22999:SF23">
    <property type="entry name" value="SORTING NEXIN-16"/>
    <property type="match status" value="1"/>
</dbReference>
<evidence type="ECO:0000256" key="3">
    <source>
        <dbReference type="SAM" id="MobiDB-lite"/>
    </source>
</evidence>
<accession>A0ABR0R999</accession>
<comment type="caution">
    <text evidence="5">The sequence shown here is derived from an EMBL/GenBank/DDBJ whole genome shotgun (WGS) entry which is preliminary data.</text>
</comment>
<proteinExistence type="predicted"/>
<feature type="region of interest" description="Disordered" evidence="3">
    <location>
        <begin position="1"/>
        <end position="60"/>
    </location>
</feature>
<dbReference type="InterPro" id="IPR003114">
    <property type="entry name" value="Phox_assoc"/>
</dbReference>
<dbReference type="Pfam" id="PF02194">
    <property type="entry name" value="PXA"/>
    <property type="match status" value="1"/>
</dbReference>
<evidence type="ECO:0000256" key="1">
    <source>
        <dbReference type="ARBA" id="ARBA00004496"/>
    </source>
</evidence>
<dbReference type="PROSITE" id="PS51207">
    <property type="entry name" value="PXA"/>
    <property type="match status" value="1"/>
</dbReference>
<evidence type="ECO:0000313" key="5">
    <source>
        <dbReference type="EMBL" id="KAK5937131.1"/>
    </source>
</evidence>
<dbReference type="RefSeq" id="XP_064725221.1">
    <property type="nucleotide sequence ID" value="XM_064879060.1"/>
</dbReference>
<evidence type="ECO:0000313" key="6">
    <source>
        <dbReference type="Proteomes" id="UP001334248"/>
    </source>
</evidence>
<dbReference type="EMBL" id="JAVHJV010000019">
    <property type="protein sequence ID" value="KAK5937131.1"/>
    <property type="molecule type" value="Genomic_DNA"/>
</dbReference>
<dbReference type="SMART" id="SM00313">
    <property type="entry name" value="PXA"/>
    <property type="match status" value="1"/>
</dbReference>
<organism evidence="5 6">
    <name type="scientific">Knufia obscura</name>
    <dbReference type="NCBI Taxonomy" id="1635080"/>
    <lineage>
        <taxon>Eukaryota</taxon>
        <taxon>Fungi</taxon>
        <taxon>Dikarya</taxon>
        <taxon>Ascomycota</taxon>
        <taxon>Pezizomycotina</taxon>
        <taxon>Eurotiomycetes</taxon>
        <taxon>Chaetothyriomycetidae</taxon>
        <taxon>Chaetothyriales</taxon>
        <taxon>Trichomeriaceae</taxon>
        <taxon>Knufia</taxon>
    </lineage>
</organism>
<dbReference type="Proteomes" id="UP001334248">
    <property type="component" value="Unassembled WGS sequence"/>
</dbReference>
<dbReference type="InterPro" id="IPR051837">
    <property type="entry name" value="SortingNexin/PXDomain-PKLike"/>
</dbReference>
<feature type="domain" description="PXA" evidence="4">
    <location>
        <begin position="98"/>
        <end position="282"/>
    </location>
</feature>
<gene>
    <name evidence="5" type="ORF">PMZ80_010672</name>
</gene>
<protein>
    <recommendedName>
        <fullName evidence="4">PXA domain-containing protein</fullName>
    </recommendedName>
</protein>
<evidence type="ECO:0000259" key="4">
    <source>
        <dbReference type="PROSITE" id="PS51207"/>
    </source>
</evidence>
<name>A0ABR0R999_9EURO</name>
<feature type="region of interest" description="Disordered" evidence="3">
    <location>
        <begin position="370"/>
        <end position="392"/>
    </location>
</feature>
<dbReference type="PANTHER" id="PTHR22999">
    <property type="entry name" value="PX SERINE/THREONINE KINASE PXK"/>
    <property type="match status" value="1"/>
</dbReference>